<dbReference type="HOGENOM" id="CLU_701544_0_0_3"/>
<protein>
    <submittedName>
        <fullName evidence="2">Uncharacterized protein</fullName>
    </submittedName>
</protein>
<dbReference type="eggNOG" id="ENOG5032UK4">
    <property type="taxonomic scope" value="Bacteria"/>
</dbReference>
<keyword evidence="1" id="KW-1133">Transmembrane helix</keyword>
<name>B8HTB4_CYAP4</name>
<accession>B8HTB4</accession>
<keyword evidence="1" id="KW-0472">Membrane</keyword>
<dbReference type="KEGG" id="cyn:Cyan7425_1975"/>
<reference evidence="2" key="1">
    <citation type="submission" date="2009-01" db="EMBL/GenBank/DDBJ databases">
        <title>Complete sequence of chromosome Cyanothece sp. PCC 7425.</title>
        <authorList>
            <consortium name="US DOE Joint Genome Institute"/>
            <person name="Lucas S."/>
            <person name="Copeland A."/>
            <person name="Lapidus A."/>
            <person name="Glavina del Rio T."/>
            <person name="Dalin E."/>
            <person name="Tice H."/>
            <person name="Bruce D."/>
            <person name="Goodwin L."/>
            <person name="Pitluck S."/>
            <person name="Sims D."/>
            <person name="Meineke L."/>
            <person name="Brettin T."/>
            <person name="Detter J.C."/>
            <person name="Han C."/>
            <person name="Larimer F."/>
            <person name="Land M."/>
            <person name="Hauser L."/>
            <person name="Kyrpides N."/>
            <person name="Ovchinnikova G."/>
            <person name="Liberton M."/>
            <person name="Stoeckel J."/>
            <person name="Banerjee A."/>
            <person name="Singh A."/>
            <person name="Page L."/>
            <person name="Sato H."/>
            <person name="Zhao L."/>
            <person name="Sherman L."/>
            <person name="Pakrasi H."/>
            <person name="Richardson P."/>
        </authorList>
    </citation>
    <scope>NUCLEOTIDE SEQUENCE</scope>
    <source>
        <strain evidence="2">PCC 7425</strain>
    </source>
</reference>
<dbReference type="AlphaFoldDB" id="B8HTB4"/>
<evidence type="ECO:0000256" key="1">
    <source>
        <dbReference type="SAM" id="Phobius"/>
    </source>
</evidence>
<proteinExistence type="predicted"/>
<dbReference type="OrthoDB" id="424291at2"/>
<dbReference type="EMBL" id="CP001344">
    <property type="protein sequence ID" value="ACL44340.1"/>
    <property type="molecule type" value="Genomic_DNA"/>
</dbReference>
<feature type="transmembrane region" description="Helical" evidence="1">
    <location>
        <begin position="21"/>
        <end position="40"/>
    </location>
</feature>
<keyword evidence="1" id="KW-0812">Transmembrane</keyword>
<gene>
    <name evidence="2" type="ordered locus">Cyan7425_1975</name>
</gene>
<evidence type="ECO:0000313" key="2">
    <source>
        <dbReference type="EMBL" id="ACL44340.1"/>
    </source>
</evidence>
<sequence>MKIVEQSAERLRISTGNGPTLTKLVWSLVFVGVGSTLLWITGQVQFHCERLEPQQVSCKLQKRNWFAYPLRSESIAQLQGARVHETDSDDGSMYKVILQTAQGEIPFTNYGSSGYTEKAEIADRINRFIQDQSQTYLSLSAANWPEGVGLGLGGVILALSCLTLYGMALGSGHPGTINTLTFDKLQGRLMVDTGSLLRPQRVDYSLLEIQSISLAISERLTTAIRLQLTSGHALDLGQLLAGASMAKTRPIAHQLSQFLGKPWQLAIAPTLDWGLQNYSTLAKNIYTKIAEKSNLSVNLATWIFNPQTRQFSSEQEQRKLASYNWQDISEITIQPIRPGATGKPSSTLPYQLVLRLNSGESLVLQEYVGESEGDSAQTQAETVAKYLRDYLQR</sequence>
<organism evidence="2">
    <name type="scientific">Cyanothece sp. (strain PCC 7425 / ATCC 29141)</name>
    <dbReference type="NCBI Taxonomy" id="395961"/>
    <lineage>
        <taxon>Bacteria</taxon>
        <taxon>Bacillati</taxon>
        <taxon>Cyanobacteriota</taxon>
        <taxon>Cyanophyceae</taxon>
        <taxon>Gomontiellales</taxon>
        <taxon>Cyanothecaceae</taxon>
        <taxon>Cyanothece</taxon>
    </lineage>
</organism>